<name>A0A388TAJ5_TERA1</name>
<dbReference type="InterPro" id="IPR007842">
    <property type="entry name" value="HEPN_dom"/>
</dbReference>
<comment type="caution">
    <text evidence="2">The sequence shown here is derived from an EMBL/GenBank/DDBJ whole genome shotgun (WGS) entry which is preliminary data.</text>
</comment>
<keyword evidence="3" id="KW-1185">Reference proteome</keyword>
<dbReference type="Gene3D" id="1.20.120.330">
    <property type="entry name" value="Nucleotidyltransferases domain 2"/>
    <property type="match status" value="1"/>
</dbReference>
<proteinExistence type="predicted"/>
<evidence type="ECO:0000313" key="2">
    <source>
        <dbReference type="EMBL" id="GBR73302.1"/>
    </source>
</evidence>
<dbReference type="Pfam" id="PF05168">
    <property type="entry name" value="HEPN"/>
    <property type="match status" value="1"/>
</dbReference>
<gene>
    <name evidence="2" type="ORF">NO1_0704</name>
</gene>
<evidence type="ECO:0000259" key="1">
    <source>
        <dbReference type="PROSITE" id="PS50910"/>
    </source>
</evidence>
<sequence length="141" mass="16299">MELIDFVKEWFRFADNDLISAKHLFEDLWPKQIEIACYHCQQCAEKALKGFLVWKDVEPPKIHNLPELCRLCAEYDSSFETIISSCKDLTPYGISARYPNELETDELSAKSAIQKAQNIYDFCIAKIPPLIPPEHFQHAHG</sequence>
<dbReference type="SMART" id="SM00748">
    <property type="entry name" value="HEPN"/>
    <property type="match status" value="1"/>
</dbReference>
<organism evidence="2 3">
    <name type="scientific">Termititenax aidoneus</name>
    <dbReference type="NCBI Taxonomy" id="2218524"/>
    <lineage>
        <taxon>Bacteria</taxon>
        <taxon>Bacillati</taxon>
        <taxon>Candidatus Margulisiibacteriota</taxon>
        <taxon>Candidatus Termititenacia</taxon>
        <taxon>Candidatus Termititenacales</taxon>
        <taxon>Candidatus Termititenacaceae</taxon>
        <taxon>Candidatus Termititenax</taxon>
    </lineage>
</organism>
<dbReference type="Proteomes" id="UP000269352">
    <property type="component" value="Unassembled WGS sequence"/>
</dbReference>
<dbReference type="EMBL" id="BGZN01000009">
    <property type="protein sequence ID" value="GBR73302.1"/>
    <property type="molecule type" value="Genomic_DNA"/>
</dbReference>
<dbReference type="AlphaFoldDB" id="A0A388TAJ5"/>
<reference evidence="2 3" key="1">
    <citation type="journal article" date="2019" name="ISME J.">
        <title>Genome analyses of uncultured TG2/ZB3 bacteria in 'Margulisbacteria' specifically attached to ectosymbiotic spirochetes of protists in the termite gut.</title>
        <authorList>
            <person name="Utami Y.D."/>
            <person name="Kuwahara H."/>
            <person name="Igai K."/>
            <person name="Murakami T."/>
            <person name="Sugaya K."/>
            <person name="Morikawa T."/>
            <person name="Nagura Y."/>
            <person name="Yuki M."/>
            <person name="Deevong P."/>
            <person name="Inoue T."/>
            <person name="Kihara K."/>
            <person name="Lo N."/>
            <person name="Yamada A."/>
            <person name="Ohkuma M."/>
            <person name="Hongoh Y."/>
        </authorList>
    </citation>
    <scope>NUCLEOTIDE SEQUENCE [LARGE SCALE GENOMIC DNA]</scope>
    <source>
        <strain evidence="2">NkOx7-01</strain>
    </source>
</reference>
<evidence type="ECO:0000313" key="3">
    <source>
        <dbReference type="Proteomes" id="UP000269352"/>
    </source>
</evidence>
<feature type="domain" description="HEPN" evidence="1">
    <location>
        <begin position="14"/>
        <end position="119"/>
    </location>
</feature>
<dbReference type="SUPFAM" id="SSF81593">
    <property type="entry name" value="Nucleotidyltransferase substrate binding subunit/domain"/>
    <property type="match status" value="1"/>
</dbReference>
<protein>
    <submittedName>
        <fullName evidence="2">HEPN domain-containing protein</fullName>
    </submittedName>
</protein>
<accession>A0A388TAJ5</accession>
<dbReference type="PROSITE" id="PS50910">
    <property type="entry name" value="HEPN"/>
    <property type="match status" value="1"/>
</dbReference>